<feature type="compositionally biased region" description="Polar residues" evidence="2">
    <location>
        <begin position="127"/>
        <end position="139"/>
    </location>
</feature>
<feature type="compositionally biased region" description="Polar residues" evidence="2">
    <location>
        <begin position="35"/>
        <end position="48"/>
    </location>
</feature>
<evidence type="ECO:0000313" key="5">
    <source>
        <dbReference type="EMBL" id="HIV11227.1"/>
    </source>
</evidence>
<dbReference type="PANTHER" id="PTHR33393:SF13">
    <property type="entry name" value="PGA BIOSYNTHESIS PROTEIN CAPA"/>
    <property type="match status" value="1"/>
</dbReference>
<dbReference type="SMART" id="SM00854">
    <property type="entry name" value="PGA_cap"/>
    <property type="match status" value="1"/>
</dbReference>
<dbReference type="Proteomes" id="UP000823960">
    <property type="component" value="Unassembled WGS sequence"/>
</dbReference>
<keyword evidence="3" id="KW-0812">Transmembrane</keyword>
<dbReference type="InterPro" id="IPR029052">
    <property type="entry name" value="Metallo-depent_PP-like"/>
</dbReference>
<evidence type="ECO:0000256" key="1">
    <source>
        <dbReference type="ARBA" id="ARBA00005662"/>
    </source>
</evidence>
<evidence type="ECO:0000256" key="2">
    <source>
        <dbReference type="SAM" id="MobiDB-lite"/>
    </source>
</evidence>
<feature type="domain" description="Capsule synthesis protein CapA" evidence="4">
    <location>
        <begin position="143"/>
        <end position="388"/>
    </location>
</feature>
<accession>A0A9D1NRM5</accession>
<keyword evidence="3" id="KW-0472">Membrane</keyword>
<dbReference type="PANTHER" id="PTHR33393">
    <property type="entry name" value="POLYGLUTAMINE SYNTHESIS ACCESSORY PROTEIN RV0574C-RELATED"/>
    <property type="match status" value="1"/>
</dbReference>
<protein>
    <submittedName>
        <fullName evidence="5">CapA family protein</fullName>
    </submittedName>
</protein>
<feature type="compositionally biased region" description="Acidic residues" evidence="2">
    <location>
        <begin position="76"/>
        <end position="91"/>
    </location>
</feature>
<organism evidence="5 6">
    <name type="scientific">Candidatus Faeciplasma avium</name>
    <dbReference type="NCBI Taxonomy" id="2840798"/>
    <lineage>
        <taxon>Bacteria</taxon>
        <taxon>Bacillati</taxon>
        <taxon>Bacillota</taxon>
        <taxon>Clostridia</taxon>
        <taxon>Eubacteriales</taxon>
        <taxon>Oscillospiraceae</taxon>
        <taxon>Oscillospiraceae incertae sedis</taxon>
        <taxon>Candidatus Faeciplasma</taxon>
    </lineage>
</organism>
<dbReference type="InterPro" id="IPR019079">
    <property type="entry name" value="Capsule_synth_CapA"/>
</dbReference>
<reference evidence="5" key="2">
    <citation type="journal article" date="2021" name="PeerJ">
        <title>Extensive microbial diversity within the chicken gut microbiome revealed by metagenomics and culture.</title>
        <authorList>
            <person name="Gilroy R."/>
            <person name="Ravi A."/>
            <person name="Getino M."/>
            <person name="Pursley I."/>
            <person name="Horton D.L."/>
            <person name="Alikhan N.F."/>
            <person name="Baker D."/>
            <person name="Gharbi K."/>
            <person name="Hall N."/>
            <person name="Watson M."/>
            <person name="Adriaenssens E.M."/>
            <person name="Foster-Nyarko E."/>
            <person name="Jarju S."/>
            <person name="Secka A."/>
            <person name="Antonio M."/>
            <person name="Oren A."/>
            <person name="Chaudhuri R.R."/>
            <person name="La Ragione R."/>
            <person name="Hildebrand F."/>
            <person name="Pallen M.J."/>
        </authorList>
    </citation>
    <scope>NUCLEOTIDE SEQUENCE</scope>
    <source>
        <strain evidence="5">1370</strain>
    </source>
</reference>
<evidence type="ECO:0000313" key="6">
    <source>
        <dbReference type="Proteomes" id="UP000823960"/>
    </source>
</evidence>
<gene>
    <name evidence="5" type="ORF">IAD28_06010</name>
</gene>
<reference evidence="5" key="1">
    <citation type="submission" date="2020-10" db="EMBL/GenBank/DDBJ databases">
        <authorList>
            <person name="Gilroy R."/>
        </authorList>
    </citation>
    <scope>NUCLEOTIDE SEQUENCE</scope>
    <source>
        <strain evidence="5">1370</strain>
    </source>
</reference>
<feature type="compositionally biased region" description="Low complexity" evidence="2">
    <location>
        <begin position="117"/>
        <end position="126"/>
    </location>
</feature>
<dbReference type="InterPro" id="IPR052169">
    <property type="entry name" value="CW_Biosynth-Accessory"/>
</dbReference>
<dbReference type="SUPFAM" id="SSF56300">
    <property type="entry name" value="Metallo-dependent phosphatases"/>
    <property type="match status" value="1"/>
</dbReference>
<dbReference type="Gene3D" id="3.60.21.10">
    <property type="match status" value="1"/>
</dbReference>
<sequence>MRNKRHIIIAVFSVLILIAGGLFVLSEFRGQDLSKTALPSGQEPGNTDSDAEDASDELKTPPDEAISPGSAVTENTESEPLEEPDGLENPDGEPLAPDVEDNSDDADPGQTDENTYSDGDNSSDGNTDIQEQPQTQYESSTVRICIGGDTSIDSEFADAARRWGVDYPWKEVSQVFNEADISVVNLETCVSERGVSEKREGFGFRTPPDMLEGFVNAGIDLVCLANNHTRDYGMDALVDTFSHLAEYGIGYFGAGHDKEEAGGLTVKEVNGVKVGFAGCNYIYLSSDCAADVGHPGINMVYKLDDERTAWFLDRIKEYDSQCDVLIVFMHCGTEEVFDVGSYQKRLARALIDSGADIVIGAHPHTLQPIEFYNGKPIFYSIGNLIFWHVDDEIDGLTCIFDITVDKDGFKSLRLHPLFIKNYKVYYLERDEGKYPAKYDQILELMNSLCYDYGIYFDEQGYMGLIDELSQEERELLEAKYTENTENNADDVTLKEG</sequence>
<dbReference type="CDD" id="cd07381">
    <property type="entry name" value="MPP_CapA"/>
    <property type="match status" value="1"/>
</dbReference>
<dbReference type="Pfam" id="PF09587">
    <property type="entry name" value="PGA_cap"/>
    <property type="match status" value="1"/>
</dbReference>
<feature type="transmembrane region" description="Helical" evidence="3">
    <location>
        <begin position="7"/>
        <end position="25"/>
    </location>
</feature>
<evidence type="ECO:0000259" key="4">
    <source>
        <dbReference type="SMART" id="SM00854"/>
    </source>
</evidence>
<feature type="compositionally biased region" description="Acidic residues" evidence="2">
    <location>
        <begin position="98"/>
        <end position="107"/>
    </location>
</feature>
<evidence type="ECO:0000256" key="3">
    <source>
        <dbReference type="SAM" id="Phobius"/>
    </source>
</evidence>
<dbReference type="AlphaFoldDB" id="A0A9D1NRM5"/>
<comment type="similarity">
    <text evidence="1">Belongs to the CapA family.</text>
</comment>
<name>A0A9D1NRM5_9FIRM</name>
<comment type="caution">
    <text evidence="5">The sequence shown here is derived from an EMBL/GenBank/DDBJ whole genome shotgun (WGS) entry which is preliminary data.</text>
</comment>
<proteinExistence type="inferred from homology"/>
<keyword evidence="3" id="KW-1133">Transmembrane helix</keyword>
<feature type="region of interest" description="Disordered" evidence="2">
    <location>
        <begin position="35"/>
        <end position="139"/>
    </location>
</feature>
<dbReference type="EMBL" id="DVOL01000087">
    <property type="protein sequence ID" value="HIV11227.1"/>
    <property type="molecule type" value="Genomic_DNA"/>
</dbReference>